<organism evidence="3">
    <name type="scientific">Thiothrix fructosivorans</name>
    <dbReference type="NCBI Taxonomy" id="111770"/>
    <lineage>
        <taxon>Bacteria</taxon>
        <taxon>Pseudomonadati</taxon>
        <taxon>Pseudomonadota</taxon>
        <taxon>Gammaproteobacteria</taxon>
        <taxon>Thiotrichales</taxon>
        <taxon>Thiotrichaceae</taxon>
        <taxon>Thiothrix</taxon>
    </lineage>
</organism>
<dbReference type="AlphaFoldDB" id="A0A8B0SEC7"/>
<evidence type="ECO:0000256" key="1">
    <source>
        <dbReference type="SAM" id="SignalP"/>
    </source>
</evidence>
<keyword evidence="1" id="KW-0732">Signal</keyword>
<gene>
    <name evidence="3" type="ORF">J1836_017705</name>
    <name evidence="2" type="ORF">J1836_14075</name>
</gene>
<reference evidence="2 4" key="1">
    <citation type="submission" date="2021-03" db="EMBL/GenBank/DDBJ databases">
        <title>Draft genome and methylome analysis of Thiotrix fructosivoruns ATCC 49748.</title>
        <authorList>
            <person name="Fomenkov A."/>
            <person name="Grabovich M.Y."/>
            <person name="Roberts R.J."/>
        </authorList>
    </citation>
    <scope>NUCLEOTIDE SEQUENCE [LARGE SCALE GENOMIC DNA]</scope>
    <source>
        <strain evidence="2 4">ATCC 49748</strain>
    </source>
</reference>
<keyword evidence="4" id="KW-1185">Reference proteome</keyword>
<dbReference type="RefSeq" id="WP_207251770.1">
    <property type="nucleotide sequence ID" value="NZ_JAFMPM010000007.1"/>
</dbReference>
<evidence type="ECO:0000313" key="4">
    <source>
        <dbReference type="Proteomes" id="UP000664466"/>
    </source>
</evidence>
<dbReference type="EMBL" id="JAFMPM010000007">
    <property type="protein sequence ID" value="MBO0614034.1"/>
    <property type="molecule type" value="Genomic_DNA"/>
</dbReference>
<evidence type="ECO:0000313" key="2">
    <source>
        <dbReference type="EMBL" id="MBO0614034.1"/>
    </source>
</evidence>
<accession>A0A8B0SEC7</accession>
<proteinExistence type="predicted"/>
<feature type="signal peptide" evidence="1">
    <location>
        <begin position="1"/>
        <end position="24"/>
    </location>
</feature>
<feature type="chain" id="PRO_5032717675" evidence="1">
    <location>
        <begin position="25"/>
        <end position="78"/>
    </location>
</feature>
<dbReference type="Proteomes" id="UP000664466">
    <property type="component" value="Unassembled WGS sequence"/>
</dbReference>
<sequence>MTDIHLPSWAKVVFAVALTSMFLASCGGSSSSTLTTAGATATDTTTGTTTAAAISTRSWKDVAYATTSNSQKQLQQAT</sequence>
<name>A0A8B0SEC7_9GAMM</name>
<reference evidence="3" key="2">
    <citation type="submission" date="2021-04" db="EMBL/GenBank/DDBJ databases">
        <title>Complete Genome and methylome analysis of Thiothrix fructosivorans ATCC 49748.</title>
        <authorList>
            <person name="Fomenkov A."/>
            <person name="Sun L."/>
            <person name="Vincze T."/>
            <person name="Grabovich M.Y."/>
            <person name="Roberts R.J."/>
        </authorList>
    </citation>
    <scope>NUCLEOTIDE SEQUENCE</scope>
    <source>
        <strain evidence="3">ATCC 49748</strain>
    </source>
</reference>
<protein>
    <submittedName>
        <fullName evidence="3">Uncharacterized protein</fullName>
    </submittedName>
</protein>
<dbReference type="EMBL" id="CP072748">
    <property type="protein sequence ID" value="QTX10393.1"/>
    <property type="molecule type" value="Genomic_DNA"/>
</dbReference>
<evidence type="ECO:0000313" key="3">
    <source>
        <dbReference type="EMBL" id="QTX10393.1"/>
    </source>
</evidence>